<sequence length="325" mass="36646">MMPFKPANGLRNAHLQTLIPRFIRRKPLFTPVIQRIETPDGDFLDLAWTAAPAEHPRDKPLMILFHGLEGSFNSPYANGLLHAARQQDWLGVMMHFRGCSGEINRQARGYHSGETSDARFFINWLKQQFPDAPLYAVGVSLGGNMLVNYLAETGDESGLTAAQVISPPLDLEACSVRIQQGFSRIYQQYLLNSLKNTLAKKIIALPNAMPVAAEQVQHIQSLWQFDDQVTAPLHGFKDAADYYQQCSGLSKLHQVKIPLRIIHAKDDPFMTQRVIPLQPLPANIDYHLTANGGHVGFVSGSWRNPDFWLEKTVPEWFKKQPDPRD</sequence>
<dbReference type="Pfam" id="PF00561">
    <property type="entry name" value="Abhydrolase_1"/>
    <property type="match status" value="1"/>
</dbReference>
<feature type="active site" description="Charge relay system" evidence="2">
    <location>
        <position position="294"/>
    </location>
</feature>
<dbReference type="OrthoDB" id="332676at2"/>
<reference evidence="4 5" key="1">
    <citation type="submission" date="2018-03" db="EMBL/GenBank/DDBJ databases">
        <title>Whole genome sequencing of Histamine producing bacteria.</title>
        <authorList>
            <person name="Butler K."/>
        </authorList>
    </citation>
    <scope>NUCLEOTIDE SEQUENCE [LARGE SCALE GENOMIC DNA]</scope>
    <source>
        <strain evidence="4 5">DSM 16190</strain>
    </source>
</reference>
<organism evidence="4 5">
    <name type="scientific">Photobacterium lipolyticum</name>
    <dbReference type="NCBI Taxonomy" id="266810"/>
    <lineage>
        <taxon>Bacteria</taxon>
        <taxon>Pseudomonadati</taxon>
        <taxon>Pseudomonadota</taxon>
        <taxon>Gammaproteobacteria</taxon>
        <taxon>Vibrionales</taxon>
        <taxon>Vibrionaceae</taxon>
        <taxon>Photobacterium</taxon>
    </lineage>
</organism>
<dbReference type="GO" id="GO:0047372">
    <property type="term" value="F:monoacylglycerol lipase activity"/>
    <property type="evidence" value="ECO:0007669"/>
    <property type="project" value="TreeGrafter"/>
</dbReference>
<evidence type="ECO:0000256" key="2">
    <source>
        <dbReference type="PIRSR" id="PIRSR005211-1"/>
    </source>
</evidence>
<dbReference type="InterPro" id="IPR000073">
    <property type="entry name" value="AB_hydrolase_1"/>
</dbReference>
<proteinExistence type="inferred from homology"/>
<feature type="active site" description="Charge relay system" evidence="2">
    <location>
        <position position="267"/>
    </location>
</feature>
<dbReference type="FunFam" id="3.40.50.1820:FF:000080">
    <property type="entry name" value="Alpha/beta hydrolase"/>
    <property type="match status" value="1"/>
</dbReference>
<keyword evidence="5" id="KW-1185">Reference proteome</keyword>
<dbReference type="Gene3D" id="3.40.50.1820">
    <property type="entry name" value="alpha/beta hydrolase"/>
    <property type="match status" value="1"/>
</dbReference>
<feature type="active site" description="Charge relay system" evidence="2">
    <location>
        <position position="140"/>
    </location>
</feature>
<dbReference type="RefSeq" id="WP_107283424.1">
    <property type="nucleotide sequence ID" value="NZ_PYMC01000007.1"/>
</dbReference>
<dbReference type="PANTHER" id="PTHR10794">
    <property type="entry name" value="ABHYDROLASE DOMAIN-CONTAINING PROTEIN"/>
    <property type="match status" value="1"/>
</dbReference>
<evidence type="ECO:0000259" key="3">
    <source>
        <dbReference type="Pfam" id="PF00561"/>
    </source>
</evidence>
<feature type="domain" description="AB hydrolase-1" evidence="3">
    <location>
        <begin position="60"/>
        <end position="299"/>
    </location>
</feature>
<dbReference type="GO" id="GO:0034338">
    <property type="term" value="F:short-chain carboxylesterase activity"/>
    <property type="evidence" value="ECO:0007669"/>
    <property type="project" value="TreeGrafter"/>
</dbReference>
<dbReference type="AlphaFoldDB" id="A0A2T3MY81"/>
<dbReference type="InterPro" id="IPR012020">
    <property type="entry name" value="ABHD4"/>
</dbReference>
<protein>
    <submittedName>
        <fullName evidence="4">Hydrolase</fullName>
    </submittedName>
</protein>
<comment type="caution">
    <text evidence="4">The sequence shown here is derived from an EMBL/GenBank/DDBJ whole genome shotgun (WGS) entry which is preliminary data.</text>
</comment>
<dbReference type="InterPro" id="IPR050960">
    <property type="entry name" value="AB_hydrolase_4_sf"/>
</dbReference>
<evidence type="ECO:0000256" key="1">
    <source>
        <dbReference type="ARBA" id="ARBA00010884"/>
    </source>
</evidence>
<name>A0A2T3MY81_9GAMM</name>
<dbReference type="PIRSF" id="PIRSF005211">
    <property type="entry name" value="Ab_hydro_YheT"/>
    <property type="match status" value="1"/>
</dbReference>
<evidence type="ECO:0000313" key="4">
    <source>
        <dbReference type="EMBL" id="PSW04842.1"/>
    </source>
</evidence>
<dbReference type="InterPro" id="IPR029058">
    <property type="entry name" value="AB_hydrolase_fold"/>
</dbReference>
<gene>
    <name evidence="4" type="ORF">C9I89_11070</name>
</gene>
<dbReference type="Proteomes" id="UP000240904">
    <property type="component" value="Unassembled WGS sequence"/>
</dbReference>
<accession>A0A2T3MY81</accession>
<dbReference type="NCBIfam" id="NF008218">
    <property type="entry name" value="PRK10985.1"/>
    <property type="match status" value="1"/>
</dbReference>
<dbReference type="SUPFAM" id="SSF53474">
    <property type="entry name" value="alpha/beta-Hydrolases"/>
    <property type="match status" value="1"/>
</dbReference>
<evidence type="ECO:0000313" key="5">
    <source>
        <dbReference type="Proteomes" id="UP000240904"/>
    </source>
</evidence>
<dbReference type="PANTHER" id="PTHR10794:SF94">
    <property type="entry name" value="ESTERASE YHET-RELATED"/>
    <property type="match status" value="1"/>
</dbReference>
<dbReference type="EMBL" id="PYMC01000007">
    <property type="protein sequence ID" value="PSW04842.1"/>
    <property type="molecule type" value="Genomic_DNA"/>
</dbReference>
<comment type="similarity">
    <text evidence="1">Belongs to the AB hydrolase superfamily. AB hydrolase 4 family.</text>
</comment>
<keyword evidence="4" id="KW-0378">Hydrolase</keyword>